<dbReference type="OrthoDB" id="6402794at2"/>
<evidence type="ECO:0000313" key="2">
    <source>
        <dbReference type="Proteomes" id="UP000244934"/>
    </source>
</evidence>
<dbReference type="EMBL" id="ONZI01000003">
    <property type="protein sequence ID" value="SPJ34463.1"/>
    <property type="molecule type" value="Genomic_DNA"/>
</dbReference>
<evidence type="ECO:0000313" key="1">
    <source>
        <dbReference type="EMBL" id="SPJ34463.1"/>
    </source>
</evidence>
<proteinExistence type="predicted"/>
<organism evidence="1 2">
    <name type="scientific">Kushneria phyllosphaerae</name>
    <dbReference type="NCBI Taxonomy" id="2100822"/>
    <lineage>
        <taxon>Bacteria</taxon>
        <taxon>Pseudomonadati</taxon>
        <taxon>Pseudomonadota</taxon>
        <taxon>Gammaproteobacteria</taxon>
        <taxon>Oceanospirillales</taxon>
        <taxon>Halomonadaceae</taxon>
        <taxon>Kushneria</taxon>
    </lineage>
</organism>
<accession>A0A2R8CNR4</accession>
<reference evidence="2" key="1">
    <citation type="submission" date="2018-03" db="EMBL/GenBank/DDBJ databases">
        <authorList>
            <person name="Navarro De La Torre S."/>
        </authorList>
    </citation>
    <scope>NUCLEOTIDE SEQUENCE [LARGE SCALE GENOMIC DNA]</scope>
    <source>
        <strain evidence="2">EAod3</strain>
    </source>
</reference>
<dbReference type="AlphaFoldDB" id="A0A2R8CNR4"/>
<keyword evidence="2" id="KW-1185">Reference proteome</keyword>
<name>A0A2R8CNR4_9GAMM</name>
<sequence>MTNFLIIKLLDKYSISVSETSVYGTVEIRPHGNDFPFEVDTFKKSAKSHGLDYEQYMFSARVATCLTSKNIQEALNSAENIFNEILDLKAVETSISKLKTSSIGLIKNMDTGETFPLEKEGFEGAMGFLIQRNSIRSYDWINYLLSLDNDLSQRYSRSLHWSRKSNYESNKQLRILFNWFALEALLKKSVNDNIVGMVRWFLGFPNGKYRKDVTANTIQKLEAHKDYSFWAKKLVKDIDSIRNLRNDSVHSGFRIMDFEKNTLELYENITKFSVSRCQGLANTALLKGLKNVEEFRKNIGILFEKRPNAVNDVHNTIIYSLNNLDLT</sequence>
<dbReference type="RefSeq" id="WP_108843241.1">
    <property type="nucleotide sequence ID" value="NZ_ONZI01000003.1"/>
</dbReference>
<gene>
    <name evidence="1" type="ORF">KSP9073_02497</name>
</gene>
<dbReference type="Proteomes" id="UP000244934">
    <property type="component" value="Unassembled WGS sequence"/>
</dbReference>
<protein>
    <submittedName>
        <fullName evidence="1">Uncharacterized protein</fullName>
    </submittedName>
</protein>